<protein>
    <submittedName>
        <fullName evidence="2">Putative aedine 6.5-8.5 protein family member</fullName>
    </submittedName>
</protein>
<keyword evidence="1" id="KW-0732">Signal</keyword>
<proteinExistence type="evidence at transcript level"/>
<feature type="chain" id="PRO_5004586650" evidence="1">
    <location>
        <begin position="20"/>
        <end position="83"/>
    </location>
</feature>
<organism evidence="2">
    <name type="scientific">Psorophora albipes</name>
    <dbReference type="NCBI Taxonomy" id="869069"/>
    <lineage>
        <taxon>Eukaryota</taxon>
        <taxon>Metazoa</taxon>
        <taxon>Ecdysozoa</taxon>
        <taxon>Arthropoda</taxon>
        <taxon>Hexapoda</taxon>
        <taxon>Insecta</taxon>
        <taxon>Pterygota</taxon>
        <taxon>Neoptera</taxon>
        <taxon>Endopterygota</taxon>
        <taxon>Diptera</taxon>
        <taxon>Nematocera</taxon>
        <taxon>Culicoidea</taxon>
        <taxon>Culicidae</taxon>
        <taxon>Culicinae</taxon>
        <taxon>Aedini</taxon>
        <taxon>Psorophora</taxon>
    </lineage>
</organism>
<dbReference type="EMBL" id="GALA01000398">
    <property type="protein sequence ID" value="JAA94454.1"/>
    <property type="molecule type" value="mRNA"/>
</dbReference>
<reference evidence="2" key="1">
    <citation type="journal article" date="2013" name="BMC Genomics">
        <title>A deep insight into the sialotranscriptome of the mosquito, Psorophora albipes.</title>
        <authorList>
            <person name="Chagas A.C."/>
            <person name="Calvo E."/>
            <person name="Rios-Velasquez C.M."/>
            <person name="Pessoa F.A."/>
            <person name="Medeiros J.F."/>
            <person name="Ribeiro J.M."/>
        </authorList>
    </citation>
    <scope>NUCLEOTIDE SEQUENCE</scope>
</reference>
<accession>T1D5R4</accession>
<evidence type="ECO:0000313" key="2">
    <source>
        <dbReference type="EMBL" id="JAA94454.1"/>
    </source>
</evidence>
<evidence type="ECO:0000256" key="1">
    <source>
        <dbReference type="SAM" id="SignalP"/>
    </source>
</evidence>
<name>T1D5R4_9DIPT</name>
<feature type="signal peptide" evidence="1">
    <location>
        <begin position="1"/>
        <end position="19"/>
    </location>
</feature>
<sequence>MKLLVILSVFAMIFGASLAAPQPQSNYIPGSLQWFCSDQPGSTGFGDWLKNVVKVWLPPAVCQTVVPSESNNSSASAIASLFD</sequence>
<dbReference type="AlphaFoldDB" id="T1D5R4"/>